<protein>
    <submittedName>
        <fullName evidence="1">Ribose-5-phosphate isomerase RpiA</fullName>
        <ecNumber evidence="1">5.3.1.6</ecNumber>
    </submittedName>
</protein>
<evidence type="ECO:0000313" key="1">
    <source>
        <dbReference type="EMBL" id="UXH45949.1"/>
    </source>
</evidence>
<accession>A0ACD4CCI4</accession>
<dbReference type="Proteomes" id="UP001064027">
    <property type="component" value="Chromosome"/>
</dbReference>
<evidence type="ECO:0000313" key="2">
    <source>
        <dbReference type="Proteomes" id="UP001064027"/>
    </source>
</evidence>
<gene>
    <name evidence="1" type="primary">rpiA</name>
    <name evidence="1" type="ORF">N5C46_07755</name>
</gene>
<name>A0ACD4CCI4_9BACI</name>
<keyword evidence="1" id="KW-0413">Isomerase</keyword>
<reference evidence="1" key="1">
    <citation type="submission" date="2022-09" db="EMBL/GenBank/DDBJ databases">
        <title>Complete genome sequence of Rossellomorea vietnamensis strain RL-WG62, a newly isolated PGPR with the potential for plant salinity stress alleviation.</title>
        <authorList>
            <person name="Ren L."/>
            <person name="Wang G."/>
            <person name="Hu H."/>
        </authorList>
    </citation>
    <scope>NUCLEOTIDE SEQUENCE</scope>
    <source>
        <strain evidence="1">RL-WG62</strain>
    </source>
</reference>
<organism evidence="1 2">
    <name type="scientific">Rossellomorea vietnamensis</name>
    <dbReference type="NCBI Taxonomy" id="218284"/>
    <lineage>
        <taxon>Bacteria</taxon>
        <taxon>Bacillati</taxon>
        <taxon>Bacillota</taxon>
        <taxon>Bacilli</taxon>
        <taxon>Bacillales</taxon>
        <taxon>Bacillaceae</taxon>
        <taxon>Rossellomorea</taxon>
    </lineage>
</organism>
<keyword evidence="2" id="KW-1185">Reference proteome</keyword>
<proteinExistence type="predicted"/>
<dbReference type="EMBL" id="CP104558">
    <property type="protein sequence ID" value="UXH45949.1"/>
    <property type="molecule type" value="Genomic_DNA"/>
</dbReference>
<sequence length="237" mass="25793">MIKLERGNRVDSLAKKWAGEKAAEYIQDGMTIGLGTGSTVYWTILKLGELISQGLQIKAIPSSVETERLAKKAGIPLTTFSEVNMLDLSIDGADEVDAMFNLIKGGGGALVREKFIDTFTRKFIVVVDESKLVSKLGSFPLPVEIIPFGWKVTCRSLAELGCTPVLRKRNDERFISDNGNYIVDCHFTGIDAPASLHSRLKQLLGVVETGLFIDVTDLVIVGKPDGVEVVSPTKNLP</sequence>
<dbReference type="EC" id="5.3.1.6" evidence="1"/>